<protein>
    <submittedName>
        <fullName evidence="1">Uncharacterized protein</fullName>
    </submittedName>
</protein>
<dbReference type="Proteomes" id="UP000298663">
    <property type="component" value="Unassembled WGS sequence"/>
</dbReference>
<reference evidence="1 2" key="2">
    <citation type="journal article" date="2019" name="G3 (Bethesda)">
        <title>Hybrid Assembly of the Genome of the Entomopathogenic Nematode Steinernema carpocapsae Identifies the X-Chromosome.</title>
        <authorList>
            <person name="Serra L."/>
            <person name="Macchietto M."/>
            <person name="Macias-Munoz A."/>
            <person name="McGill C.J."/>
            <person name="Rodriguez I.M."/>
            <person name="Rodriguez B."/>
            <person name="Murad R."/>
            <person name="Mortazavi A."/>
        </authorList>
    </citation>
    <scope>NUCLEOTIDE SEQUENCE [LARGE SCALE GENOMIC DNA]</scope>
    <source>
        <strain evidence="1 2">ALL</strain>
    </source>
</reference>
<reference evidence="1 2" key="1">
    <citation type="journal article" date="2015" name="Genome Biol.">
        <title>Comparative genomics of Steinernema reveals deeply conserved gene regulatory networks.</title>
        <authorList>
            <person name="Dillman A.R."/>
            <person name="Macchietto M."/>
            <person name="Porter C.F."/>
            <person name="Rogers A."/>
            <person name="Williams B."/>
            <person name="Antoshechkin I."/>
            <person name="Lee M.M."/>
            <person name="Goodwin Z."/>
            <person name="Lu X."/>
            <person name="Lewis E.E."/>
            <person name="Goodrich-Blair H."/>
            <person name="Stock S.P."/>
            <person name="Adams B.J."/>
            <person name="Sternberg P.W."/>
            <person name="Mortazavi A."/>
        </authorList>
    </citation>
    <scope>NUCLEOTIDE SEQUENCE [LARGE SCALE GENOMIC DNA]</scope>
    <source>
        <strain evidence="1 2">ALL</strain>
    </source>
</reference>
<dbReference type="AlphaFoldDB" id="A0A4U5MMQ9"/>
<sequence>MTTLKLSTTTSLRFLSRSFRSCSQQKNVLHLLKQKKTALLAKQKLLQPKEYVRIHMFFAEDGEDEGDVYDIPLQDGKVLVTDLQFIDSQVVSLSYW</sequence>
<dbReference type="EMBL" id="AZBU02000007">
    <property type="protein sequence ID" value="TKR70839.1"/>
    <property type="molecule type" value="Genomic_DNA"/>
</dbReference>
<keyword evidence="2" id="KW-1185">Reference proteome</keyword>
<proteinExistence type="predicted"/>
<organism evidence="1 2">
    <name type="scientific">Steinernema carpocapsae</name>
    <name type="common">Entomopathogenic nematode</name>
    <dbReference type="NCBI Taxonomy" id="34508"/>
    <lineage>
        <taxon>Eukaryota</taxon>
        <taxon>Metazoa</taxon>
        <taxon>Ecdysozoa</taxon>
        <taxon>Nematoda</taxon>
        <taxon>Chromadorea</taxon>
        <taxon>Rhabditida</taxon>
        <taxon>Tylenchina</taxon>
        <taxon>Panagrolaimomorpha</taxon>
        <taxon>Strongyloidoidea</taxon>
        <taxon>Steinernematidae</taxon>
        <taxon>Steinernema</taxon>
    </lineage>
</organism>
<name>A0A4U5MMQ9_STECR</name>
<evidence type="ECO:0000313" key="2">
    <source>
        <dbReference type="Proteomes" id="UP000298663"/>
    </source>
</evidence>
<comment type="caution">
    <text evidence="1">The sequence shown here is derived from an EMBL/GenBank/DDBJ whole genome shotgun (WGS) entry which is preliminary data.</text>
</comment>
<gene>
    <name evidence="1" type="ORF">L596_022812</name>
</gene>
<accession>A0A4U5MMQ9</accession>
<evidence type="ECO:0000313" key="1">
    <source>
        <dbReference type="EMBL" id="TKR70839.1"/>
    </source>
</evidence>